<organism evidence="5 6">
    <name type="scientific">Pelagirhabdus alkalitolerans</name>
    <dbReference type="NCBI Taxonomy" id="1612202"/>
    <lineage>
        <taxon>Bacteria</taxon>
        <taxon>Bacillati</taxon>
        <taxon>Bacillota</taxon>
        <taxon>Bacilli</taxon>
        <taxon>Bacillales</taxon>
        <taxon>Bacillaceae</taxon>
        <taxon>Pelagirhabdus</taxon>
    </lineage>
</organism>
<keyword evidence="2" id="KW-0238">DNA-binding</keyword>
<dbReference type="Proteomes" id="UP000242949">
    <property type="component" value="Unassembled WGS sequence"/>
</dbReference>
<dbReference type="OrthoDB" id="2237754at2"/>
<dbReference type="STRING" id="1612202.SAMN05421734_104105"/>
<dbReference type="EMBL" id="FMYI01000004">
    <property type="protein sequence ID" value="SDC08580.1"/>
    <property type="molecule type" value="Genomic_DNA"/>
</dbReference>
<dbReference type="InterPro" id="IPR037923">
    <property type="entry name" value="HTH-like"/>
</dbReference>
<dbReference type="SMART" id="SM00342">
    <property type="entry name" value="HTH_ARAC"/>
    <property type="match status" value="1"/>
</dbReference>
<protein>
    <submittedName>
        <fullName evidence="5">AraC-like ligand binding domain-containing protein</fullName>
    </submittedName>
</protein>
<dbReference type="Pfam" id="PF02311">
    <property type="entry name" value="AraC_binding"/>
    <property type="match status" value="1"/>
</dbReference>
<dbReference type="Gene3D" id="2.60.120.280">
    <property type="entry name" value="Regulatory protein AraC"/>
    <property type="match status" value="1"/>
</dbReference>
<dbReference type="SUPFAM" id="SSF46689">
    <property type="entry name" value="Homeodomain-like"/>
    <property type="match status" value="2"/>
</dbReference>
<dbReference type="GO" id="GO:0003700">
    <property type="term" value="F:DNA-binding transcription factor activity"/>
    <property type="evidence" value="ECO:0007669"/>
    <property type="project" value="InterPro"/>
</dbReference>
<dbReference type="InterPro" id="IPR018060">
    <property type="entry name" value="HTH_AraC"/>
</dbReference>
<name>A0A1G6IQ60_9BACI</name>
<dbReference type="InterPro" id="IPR020449">
    <property type="entry name" value="Tscrpt_reg_AraC-type_HTH"/>
</dbReference>
<dbReference type="PANTHER" id="PTHR43280">
    <property type="entry name" value="ARAC-FAMILY TRANSCRIPTIONAL REGULATOR"/>
    <property type="match status" value="1"/>
</dbReference>
<dbReference type="PROSITE" id="PS01124">
    <property type="entry name" value="HTH_ARAC_FAMILY_2"/>
    <property type="match status" value="1"/>
</dbReference>
<evidence type="ECO:0000313" key="6">
    <source>
        <dbReference type="Proteomes" id="UP000242949"/>
    </source>
</evidence>
<evidence type="ECO:0000256" key="3">
    <source>
        <dbReference type="ARBA" id="ARBA00023163"/>
    </source>
</evidence>
<evidence type="ECO:0000259" key="4">
    <source>
        <dbReference type="PROSITE" id="PS01124"/>
    </source>
</evidence>
<reference evidence="6" key="1">
    <citation type="submission" date="2016-09" db="EMBL/GenBank/DDBJ databases">
        <authorList>
            <person name="Varghese N."/>
            <person name="Submissions S."/>
        </authorList>
    </citation>
    <scope>NUCLEOTIDE SEQUENCE [LARGE SCALE GENOMIC DNA]</scope>
    <source>
        <strain evidence="6">S5</strain>
    </source>
</reference>
<feature type="domain" description="HTH araC/xylS-type" evidence="4">
    <location>
        <begin position="183"/>
        <end position="281"/>
    </location>
</feature>
<evidence type="ECO:0000256" key="2">
    <source>
        <dbReference type="ARBA" id="ARBA00023125"/>
    </source>
</evidence>
<dbReference type="SUPFAM" id="SSF51215">
    <property type="entry name" value="Regulatory protein AraC"/>
    <property type="match status" value="1"/>
</dbReference>
<dbReference type="InterPro" id="IPR009057">
    <property type="entry name" value="Homeodomain-like_sf"/>
</dbReference>
<evidence type="ECO:0000313" key="5">
    <source>
        <dbReference type="EMBL" id="SDC08580.1"/>
    </source>
</evidence>
<dbReference type="AlphaFoldDB" id="A0A1G6IQ60"/>
<dbReference type="Pfam" id="PF12833">
    <property type="entry name" value="HTH_18"/>
    <property type="match status" value="1"/>
</dbReference>
<sequence>MTPQQQRTYGFKYKGDHQDRIASIHAIGHEYRQDEDYKWHGLKRHEESKVVFQYTLSGQGMIEIDGSTHSLTEGQAFLVELPSDHVYYLSNDATHWEFIFITLYGNEAFNFFNNYTKAHGHFIKLNRQARPIQQLFYLLDKIETNQVTSSYQLAADAFTFLMNLSHDLEHPETPNKDLPVAIAKSIAYIKQHFQTDISLPDIVHASGLSTYHFSRLFQREMKDSPIKYVTKMRINHALNLLQDPNFSIEEVARQVGYEDANYFTKVFKQYVELTPSDYRHNKSIMPVNQIFFN</sequence>
<keyword evidence="3" id="KW-0804">Transcription</keyword>
<dbReference type="PROSITE" id="PS00041">
    <property type="entry name" value="HTH_ARAC_FAMILY_1"/>
    <property type="match status" value="1"/>
</dbReference>
<keyword evidence="6" id="KW-1185">Reference proteome</keyword>
<accession>A0A1G6IQ60</accession>
<dbReference type="InterPro" id="IPR003313">
    <property type="entry name" value="AraC-bd"/>
</dbReference>
<dbReference type="GO" id="GO:0043565">
    <property type="term" value="F:sequence-specific DNA binding"/>
    <property type="evidence" value="ECO:0007669"/>
    <property type="project" value="InterPro"/>
</dbReference>
<keyword evidence="1" id="KW-0805">Transcription regulation</keyword>
<dbReference type="RefSeq" id="WP_090795052.1">
    <property type="nucleotide sequence ID" value="NZ_FMYI01000004.1"/>
</dbReference>
<dbReference type="Gene3D" id="1.10.10.60">
    <property type="entry name" value="Homeodomain-like"/>
    <property type="match status" value="2"/>
</dbReference>
<proteinExistence type="predicted"/>
<gene>
    <name evidence="5" type="ORF">SAMN05421734_104105</name>
</gene>
<evidence type="ECO:0000256" key="1">
    <source>
        <dbReference type="ARBA" id="ARBA00023015"/>
    </source>
</evidence>
<dbReference type="PRINTS" id="PR00032">
    <property type="entry name" value="HTHARAC"/>
</dbReference>
<dbReference type="PANTHER" id="PTHR43280:SF2">
    <property type="entry name" value="HTH-TYPE TRANSCRIPTIONAL REGULATOR EXSA"/>
    <property type="match status" value="1"/>
</dbReference>
<dbReference type="InterPro" id="IPR018062">
    <property type="entry name" value="HTH_AraC-typ_CS"/>
</dbReference>